<dbReference type="Proteomes" id="UP000005226">
    <property type="component" value="Chromosome 15"/>
</dbReference>
<sequence>MQSTMPKEQGRFWEETPHCSSKTAKNKSNSATLQAALSSIHRDQSGMGDRNAHMVLCDGEKDSEKDSGYSETGSESVHTDLNDEHKGIRTAARDNREGFKCDNNVVIATGCNMAPYEDFTPIYIIKNLVVKPSQSEQLLHGSLAWGGGWQGLDNPKTPTQYLLIQQPAIAVPSSSTLSPSSGAAPQMRKGGNRCKQSHSSKTSYLPILNSYPRIAPHPRKDSSEGKGASVVEAAKEGGSEGQHQSKRVCIEGEKREAVSTTTGLPKPQQHHRVKGRVRDNFSSSLHLSLPSHSAGSSQHKHQHHQHHPGPGSDSVGSPSVSSSQTPSPPSSSSSPSSSSPPSSSPPSSITHSPRCPAPDSSSSRHRRFQNTAEVLNQSGLLAIALRTKELLKQNAATDREIAQLHQHTHLLCQVVQSSQNKCHQGSSSLDQLLQTMAESGCYPRLELNQVKVLSSDSRQDKRIIEEDSSVKLTEPHQRPTQVVSLHSTDDGIAPPSPLFAPSPDAEELERGGSFLDTMSIPISYSTCGSDHFNQLSALPGT</sequence>
<proteinExistence type="predicted"/>
<dbReference type="InParanoid" id="A0A674PHX6"/>
<reference evidence="2" key="3">
    <citation type="submission" date="2025-09" db="UniProtKB">
        <authorList>
            <consortium name="Ensembl"/>
        </authorList>
    </citation>
    <scope>IDENTIFICATION</scope>
</reference>
<name>A0A674PHX6_TAKRU</name>
<dbReference type="InterPro" id="IPR031602">
    <property type="entry name" value="CIPC"/>
</dbReference>
<accession>A0A674PHX6</accession>
<dbReference type="GO" id="GO:0045892">
    <property type="term" value="P:negative regulation of DNA-templated transcription"/>
    <property type="evidence" value="ECO:0007669"/>
    <property type="project" value="InterPro"/>
</dbReference>
<protein>
    <submittedName>
        <fullName evidence="2">CLOCK-interacting pacemaker-like</fullName>
    </submittedName>
</protein>
<feature type="compositionally biased region" description="Basic and acidic residues" evidence="1">
    <location>
        <begin position="248"/>
        <end position="257"/>
    </location>
</feature>
<dbReference type="PANTHER" id="PTHR34648:SF7">
    <property type="entry name" value="SI:CH211-132B12.7"/>
    <property type="match status" value="1"/>
</dbReference>
<dbReference type="OMA" id="QHTHLLC"/>
<evidence type="ECO:0000256" key="1">
    <source>
        <dbReference type="SAM" id="MobiDB-lite"/>
    </source>
</evidence>
<dbReference type="GO" id="GO:0042754">
    <property type="term" value="P:negative regulation of circadian rhythm"/>
    <property type="evidence" value="ECO:0007669"/>
    <property type="project" value="InterPro"/>
</dbReference>
<evidence type="ECO:0000313" key="2">
    <source>
        <dbReference type="Ensembl" id="ENSTRUP00000085228.1"/>
    </source>
</evidence>
<feature type="region of interest" description="Disordered" evidence="1">
    <location>
        <begin position="1"/>
        <end position="32"/>
    </location>
</feature>
<dbReference type="Ensembl" id="ENSTRUT00000074981.1">
    <property type="protein sequence ID" value="ENSTRUP00000085228.1"/>
    <property type="gene ID" value="ENSTRUG00000031252.1"/>
</dbReference>
<feature type="compositionally biased region" description="Low complexity" evidence="1">
    <location>
        <begin position="282"/>
        <end position="297"/>
    </location>
</feature>
<feature type="compositionally biased region" description="Low complexity" evidence="1">
    <location>
        <begin position="20"/>
        <end position="32"/>
    </location>
</feature>
<feature type="region of interest" description="Disordered" evidence="1">
    <location>
        <begin position="60"/>
        <end position="79"/>
    </location>
</feature>
<dbReference type="OrthoDB" id="6374619at2759"/>
<feature type="region of interest" description="Disordered" evidence="1">
    <location>
        <begin position="172"/>
        <end position="367"/>
    </location>
</feature>
<gene>
    <name evidence="2" type="primary">si:ch211-132b12.7</name>
</gene>
<reference evidence="2" key="2">
    <citation type="submission" date="2025-08" db="UniProtKB">
        <authorList>
            <consortium name="Ensembl"/>
        </authorList>
    </citation>
    <scope>IDENTIFICATION</scope>
</reference>
<feature type="compositionally biased region" description="Basic residues" evidence="1">
    <location>
        <begin position="298"/>
        <end position="307"/>
    </location>
</feature>
<dbReference type="Pfam" id="PF15800">
    <property type="entry name" value="CiPC"/>
    <property type="match status" value="1"/>
</dbReference>
<feature type="compositionally biased region" description="Low complexity" evidence="1">
    <location>
        <begin position="172"/>
        <end position="185"/>
    </location>
</feature>
<keyword evidence="3" id="KW-1185">Reference proteome</keyword>
<feature type="region of interest" description="Disordered" evidence="1">
    <location>
        <begin position="489"/>
        <end position="511"/>
    </location>
</feature>
<dbReference type="AlphaFoldDB" id="A0A674PHX6"/>
<dbReference type="GO" id="GO:0005634">
    <property type="term" value="C:nucleus"/>
    <property type="evidence" value="ECO:0007669"/>
    <property type="project" value="TreeGrafter"/>
</dbReference>
<reference evidence="2 3" key="1">
    <citation type="journal article" date="2011" name="Genome Biol. Evol.">
        <title>Integration of the genetic map and genome assembly of fugu facilitates insights into distinct features of genome evolution in teleosts and mammals.</title>
        <authorList>
            <person name="Kai W."/>
            <person name="Kikuchi K."/>
            <person name="Tohari S."/>
            <person name="Chew A.K."/>
            <person name="Tay A."/>
            <person name="Fujiwara A."/>
            <person name="Hosoya S."/>
            <person name="Suetake H."/>
            <person name="Naruse K."/>
            <person name="Brenner S."/>
            <person name="Suzuki Y."/>
            <person name="Venkatesh B."/>
        </authorList>
    </citation>
    <scope>NUCLEOTIDE SEQUENCE [LARGE SCALE GENOMIC DNA]</scope>
</reference>
<dbReference type="GeneTree" id="ENSGT00510000048522"/>
<feature type="compositionally biased region" description="Low complexity" evidence="1">
    <location>
        <begin position="308"/>
        <end position="348"/>
    </location>
</feature>
<dbReference type="PANTHER" id="PTHR34648">
    <property type="entry name" value="CLOCK-INTERACTING PACEMAKER"/>
    <property type="match status" value="1"/>
</dbReference>
<organism evidence="2 3">
    <name type="scientific">Takifugu rubripes</name>
    <name type="common">Japanese pufferfish</name>
    <name type="synonym">Fugu rubripes</name>
    <dbReference type="NCBI Taxonomy" id="31033"/>
    <lineage>
        <taxon>Eukaryota</taxon>
        <taxon>Metazoa</taxon>
        <taxon>Chordata</taxon>
        <taxon>Craniata</taxon>
        <taxon>Vertebrata</taxon>
        <taxon>Euteleostomi</taxon>
        <taxon>Actinopterygii</taxon>
        <taxon>Neopterygii</taxon>
        <taxon>Teleostei</taxon>
        <taxon>Neoteleostei</taxon>
        <taxon>Acanthomorphata</taxon>
        <taxon>Eupercaria</taxon>
        <taxon>Tetraodontiformes</taxon>
        <taxon>Tetradontoidea</taxon>
        <taxon>Tetraodontidae</taxon>
        <taxon>Takifugu</taxon>
    </lineage>
</organism>
<feature type="compositionally biased region" description="Basic and acidic residues" evidence="1">
    <location>
        <begin position="8"/>
        <end position="17"/>
    </location>
</feature>
<evidence type="ECO:0000313" key="3">
    <source>
        <dbReference type="Proteomes" id="UP000005226"/>
    </source>
</evidence>